<name>A0ACC5R1H7_9HYPH</name>
<keyword evidence="2" id="KW-1185">Reference proteome</keyword>
<reference evidence="1" key="1">
    <citation type="submission" date="2021-01" db="EMBL/GenBank/DDBJ databases">
        <authorList>
            <person name="Sun Q."/>
        </authorList>
    </citation>
    <scope>NUCLEOTIDE SEQUENCE</scope>
    <source>
        <strain evidence="1">YIM B02566</strain>
    </source>
</reference>
<sequence>MADHATGFAESAGPVSEFDQLTELFGGPKVLKRRVSSPIEAHDMILKGLPSAALEVFVTHLTIIDTSDAFEKGLGMSERTFQRHKADRSGALSPEQSSRAWSFARILARAAVVFGSQEEAEKWMVQPAMGLDRQRPIDLLATAAGRELVQEFLGRIHYGVYT</sequence>
<dbReference type="EMBL" id="JAENHL010000006">
    <property type="protein sequence ID" value="MBK1866488.1"/>
    <property type="molecule type" value="Genomic_DNA"/>
</dbReference>
<evidence type="ECO:0000313" key="2">
    <source>
        <dbReference type="Proteomes" id="UP000616151"/>
    </source>
</evidence>
<proteinExistence type="predicted"/>
<accession>A0ACC5R1H7</accession>
<protein>
    <submittedName>
        <fullName evidence="1">DUF2384 domain-containing protein</fullName>
    </submittedName>
</protein>
<gene>
    <name evidence="1" type="ORF">JHL16_09010</name>
</gene>
<comment type="caution">
    <text evidence="1">The sequence shown here is derived from an EMBL/GenBank/DDBJ whole genome shotgun (WGS) entry which is preliminary data.</text>
</comment>
<organism evidence="1 2">
    <name type="scientific">Taklimakanibacter albus</name>
    <dbReference type="NCBI Taxonomy" id="2800327"/>
    <lineage>
        <taxon>Bacteria</taxon>
        <taxon>Pseudomonadati</taxon>
        <taxon>Pseudomonadota</taxon>
        <taxon>Alphaproteobacteria</taxon>
        <taxon>Hyphomicrobiales</taxon>
        <taxon>Aestuariivirgaceae</taxon>
        <taxon>Taklimakanibacter</taxon>
    </lineage>
</organism>
<dbReference type="Proteomes" id="UP000616151">
    <property type="component" value="Unassembled WGS sequence"/>
</dbReference>
<evidence type="ECO:0000313" key="1">
    <source>
        <dbReference type="EMBL" id="MBK1866488.1"/>
    </source>
</evidence>